<keyword evidence="4 18" id="KW-0349">Heme</keyword>
<dbReference type="PRINTS" id="PR00359">
    <property type="entry name" value="BP450"/>
</dbReference>
<dbReference type="PANTHER" id="PTHR46696">
    <property type="entry name" value="P450, PUTATIVE (EUROFUNG)-RELATED"/>
    <property type="match status" value="1"/>
</dbReference>
<dbReference type="GO" id="GO:0036199">
    <property type="term" value="F:cholest-4-en-3-one 26-monooxygenase activity"/>
    <property type="evidence" value="ECO:0007669"/>
    <property type="project" value="TreeGrafter"/>
</dbReference>
<evidence type="ECO:0000256" key="18">
    <source>
        <dbReference type="RuleBase" id="RU000461"/>
    </source>
</evidence>
<evidence type="ECO:0000256" key="8">
    <source>
        <dbReference type="ARBA" id="ARBA00023004"/>
    </source>
</evidence>
<evidence type="ECO:0000256" key="9">
    <source>
        <dbReference type="ARBA" id="ARBA00023033"/>
    </source>
</evidence>
<dbReference type="GO" id="GO:0006707">
    <property type="term" value="P:cholesterol catabolic process"/>
    <property type="evidence" value="ECO:0007669"/>
    <property type="project" value="TreeGrafter"/>
</dbReference>
<dbReference type="Gene3D" id="1.10.630.10">
    <property type="entry name" value="Cytochrome P450"/>
    <property type="match status" value="1"/>
</dbReference>
<keyword evidence="12" id="KW-0753">Steroid metabolism</keyword>
<keyword evidence="7 18" id="KW-0560">Oxidoreductase</keyword>
<keyword evidence="5 18" id="KW-0479">Metal-binding</keyword>
<name>A0A7I7JZH7_9MYCO</name>
<dbReference type="FunFam" id="1.10.630.10:FF:000018">
    <property type="entry name" value="Cytochrome P450 monooxygenase"/>
    <property type="match status" value="1"/>
</dbReference>
<evidence type="ECO:0000256" key="15">
    <source>
        <dbReference type="ARBA" id="ARBA00079588"/>
    </source>
</evidence>
<keyword evidence="20" id="KW-1185">Reference proteome</keyword>
<dbReference type="GO" id="GO:0020037">
    <property type="term" value="F:heme binding"/>
    <property type="evidence" value="ECO:0007669"/>
    <property type="project" value="InterPro"/>
</dbReference>
<evidence type="ECO:0000256" key="6">
    <source>
        <dbReference type="ARBA" id="ARBA00022963"/>
    </source>
</evidence>
<dbReference type="EMBL" id="AP022563">
    <property type="protein sequence ID" value="BBX16492.1"/>
    <property type="molecule type" value="Genomic_DNA"/>
</dbReference>
<sequence length="394" mass="44902">MTVYYDPYEVGITTDPYPTYAALRDEAPLYYNKRYDFWALSRHSDVEKALSDWETFSNSRSDILELVKSEFDMPKGVMMFEDPPAHTMLRGLMARVFTPRRMAEIEDQIRQYCIACLDPLVGSGGFDIIAELAAMMPMRVIGMLLGIPESEQVSVRDANDANLRTKPGAPMKVADADRIADGRIYADYVEWRSANPSDDLMTALLNVEFTDEQGVHRKLTRKEVLHYTQVVAGAGNETTGRLIGWLAKVLAEHPEQRREIAEDRSLLLRAVDETLRFEPTGPHVARWMARDFQAYGMTVPAGSAMLLLFGAANRDERRYRDPDTFDLHRDNISHLTFGKGLHYCFGANLARMEGRVALDELLNRWPEWDIDYATARLAPTSTVRGWEHLRMLVN</sequence>
<evidence type="ECO:0000256" key="14">
    <source>
        <dbReference type="ARBA" id="ARBA00070775"/>
    </source>
</evidence>
<dbReference type="InterPro" id="IPR036396">
    <property type="entry name" value="Cyt_P450_sf"/>
</dbReference>
<dbReference type="PRINTS" id="PR00385">
    <property type="entry name" value="P450"/>
</dbReference>
<evidence type="ECO:0000256" key="17">
    <source>
        <dbReference type="ARBA" id="ARBA00083909"/>
    </source>
</evidence>
<dbReference type="KEGG" id="mdu:MDUV_13520"/>
<organism evidence="19 20">
    <name type="scientific">Mycolicibacterium duvalii</name>
    <dbReference type="NCBI Taxonomy" id="39688"/>
    <lineage>
        <taxon>Bacteria</taxon>
        <taxon>Bacillati</taxon>
        <taxon>Actinomycetota</taxon>
        <taxon>Actinomycetes</taxon>
        <taxon>Mycobacteriales</taxon>
        <taxon>Mycobacteriaceae</taxon>
        <taxon>Mycolicibacterium</taxon>
    </lineage>
</organism>
<dbReference type="CDD" id="cd11078">
    <property type="entry name" value="CYP130-like"/>
    <property type="match status" value="1"/>
</dbReference>
<comment type="pathway">
    <text evidence="13">Steroid metabolism; cholesterol degradation.</text>
</comment>
<evidence type="ECO:0000256" key="10">
    <source>
        <dbReference type="ARBA" id="ARBA00023098"/>
    </source>
</evidence>
<evidence type="ECO:0000256" key="4">
    <source>
        <dbReference type="ARBA" id="ARBA00022617"/>
    </source>
</evidence>
<keyword evidence="11" id="KW-1207">Sterol metabolism</keyword>
<reference evidence="19 20" key="1">
    <citation type="journal article" date="2019" name="Emerg. Microbes Infect.">
        <title>Comprehensive subspecies identification of 175 nontuberculous mycobacteria species based on 7547 genomic profiles.</title>
        <authorList>
            <person name="Matsumoto Y."/>
            <person name="Kinjo T."/>
            <person name="Motooka D."/>
            <person name="Nabeya D."/>
            <person name="Jung N."/>
            <person name="Uechi K."/>
            <person name="Horii T."/>
            <person name="Iida T."/>
            <person name="Fujita J."/>
            <person name="Nakamura S."/>
        </authorList>
    </citation>
    <scope>NUCLEOTIDE SEQUENCE [LARGE SCALE GENOMIC DNA]</scope>
    <source>
        <strain evidence="19 20">JCM 6396</strain>
    </source>
</reference>
<evidence type="ECO:0000256" key="5">
    <source>
        <dbReference type="ARBA" id="ARBA00022723"/>
    </source>
</evidence>
<evidence type="ECO:0000256" key="2">
    <source>
        <dbReference type="ARBA" id="ARBA00010617"/>
    </source>
</evidence>
<evidence type="ECO:0000256" key="13">
    <source>
        <dbReference type="ARBA" id="ARBA00049645"/>
    </source>
</evidence>
<evidence type="ECO:0000256" key="1">
    <source>
        <dbReference type="ARBA" id="ARBA00001971"/>
    </source>
</evidence>
<keyword evidence="3" id="KW-0153">Cholesterol metabolism</keyword>
<dbReference type="InterPro" id="IPR001128">
    <property type="entry name" value="Cyt_P450"/>
</dbReference>
<dbReference type="SUPFAM" id="SSF48264">
    <property type="entry name" value="Cytochrome P450"/>
    <property type="match status" value="1"/>
</dbReference>
<keyword evidence="9 18" id="KW-0503">Monooxygenase</keyword>
<dbReference type="PROSITE" id="PS00086">
    <property type="entry name" value="CYTOCHROME_P450"/>
    <property type="match status" value="1"/>
</dbReference>
<dbReference type="AlphaFoldDB" id="A0A7I7JZH7"/>
<keyword evidence="8 18" id="KW-0408">Iron</keyword>
<dbReference type="InterPro" id="IPR002397">
    <property type="entry name" value="Cyt_P450_B"/>
</dbReference>
<dbReference type="GO" id="GO:0005506">
    <property type="term" value="F:iron ion binding"/>
    <property type="evidence" value="ECO:0007669"/>
    <property type="project" value="InterPro"/>
</dbReference>
<evidence type="ECO:0000313" key="20">
    <source>
        <dbReference type="Proteomes" id="UP000467006"/>
    </source>
</evidence>
<proteinExistence type="inferred from homology"/>
<comment type="similarity">
    <text evidence="2 18">Belongs to the cytochrome P450 family.</text>
</comment>
<protein>
    <recommendedName>
        <fullName evidence="14">Steroid C26-monooxygenase</fullName>
    </recommendedName>
    <alternativeName>
        <fullName evidence="15">Cholest-4-en-3-one C26-monooxygenase</fullName>
    </alternativeName>
    <alternativeName>
        <fullName evidence="17">Cholesterol C26-monooxygenase</fullName>
    </alternativeName>
    <alternativeName>
        <fullName evidence="16">Steroid C27-monooxygenase</fullName>
    </alternativeName>
</protein>
<dbReference type="RefSeq" id="WP_098004975.1">
    <property type="nucleotide sequence ID" value="NZ_AP022563.1"/>
</dbReference>
<dbReference type="GO" id="GO:0008395">
    <property type="term" value="F:steroid hydroxylase activity"/>
    <property type="evidence" value="ECO:0007669"/>
    <property type="project" value="TreeGrafter"/>
</dbReference>
<accession>A0A7I7JZH7</accession>
<dbReference type="PANTHER" id="PTHR46696:SF4">
    <property type="entry name" value="BIOTIN BIOSYNTHESIS CYTOCHROME P450"/>
    <property type="match status" value="1"/>
</dbReference>
<evidence type="ECO:0000256" key="12">
    <source>
        <dbReference type="ARBA" id="ARBA00023221"/>
    </source>
</evidence>
<evidence type="ECO:0000256" key="3">
    <source>
        <dbReference type="ARBA" id="ARBA00022548"/>
    </source>
</evidence>
<evidence type="ECO:0000256" key="11">
    <source>
        <dbReference type="ARBA" id="ARBA00023166"/>
    </source>
</evidence>
<dbReference type="Proteomes" id="UP000467006">
    <property type="component" value="Chromosome"/>
</dbReference>
<keyword evidence="6" id="KW-0442">Lipid degradation</keyword>
<evidence type="ECO:0000313" key="19">
    <source>
        <dbReference type="EMBL" id="BBX16492.1"/>
    </source>
</evidence>
<evidence type="ECO:0000256" key="16">
    <source>
        <dbReference type="ARBA" id="ARBA00082981"/>
    </source>
</evidence>
<keyword evidence="10" id="KW-0443">Lipid metabolism</keyword>
<dbReference type="InterPro" id="IPR017972">
    <property type="entry name" value="Cyt_P450_CS"/>
</dbReference>
<dbReference type="Pfam" id="PF00067">
    <property type="entry name" value="p450"/>
    <property type="match status" value="1"/>
</dbReference>
<dbReference type="OrthoDB" id="502624at2"/>
<gene>
    <name evidence="19" type="ORF">MDUV_13520</name>
</gene>
<evidence type="ECO:0000256" key="7">
    <source>
        <dbReference type="ARBA" id="ARBA00023002"/>
    </source>
</evidence>
<comment type="cofactor">
    <cofactor evidence="1">
        <name>heme</name>
        <dbReference type="ChEBI" id="CHEBI:30413"/>
    </cofactor>
</comment>